<feature type="transmembrane region" description="Helical" evidence="7">
    <location>
        <begin position="40"/>
        <end position="61"/>
    </location>
</feature>
<dbReference type="PANTHER" id="PTHR23513:SF11">
    <property type="entry name" value="STAPHYLOFERRIN A TRANSPORTER"/>
    <property type="match status" value="1"/>
</dbReference>
<keyword evidence="9" id="KW-1185">Reference proteome</keyword>
<evidence type="ECO:0000313" key="8">
    <source>
        <dbReference type="EMBL" id="MBP0465818.1"/>
    </source>
</evidence>
<dbReference type="CDD" id="cd06173">
    <property type="entry name" value="MFS_MefA_like"/>
    <property type="match status" value="1"/>
</dbReference>
<dbReference type="Gene3D" id="1.20.1250.20">
    <property type="entry name" value="MFS general substrate transporter like domains"/>
    <property type="match status" value="1"/>
</dbReference>
<feature type="transmembrane region" description="Helical" evidence="7">
    <location>
        <begin position="320"/>
        <end position="342"/>
    </location>
</feature>
<dbReference type="EMBL" id="JAGIYZ010000019">
    <property type="protein sequence ID" value="MBP0465818.1"/>
    <property type="molecule type" value="Genomic_DNA"/>
</dbReference>
<keyword evidence="5 7" id="KW-1133">Transmembrane helix</keyword>
<dbReference type="PANTHER" id="PTHR23513">
    <property type="entry name" value="INTEGRAL MEMBRANE EFFLUX PROTEIN-RELATED"/>
    <property type="match status" value="1"/>
</dbReference>
<name>A0ABS4AWS8_9PROT</name>
<keyword evidence="2" id="KW-0813">Transport</keyword>
<feature type="transmembrane region" description="Helical" evidence="7">
    <location>
        <begin position="382"/>
        <end position="402"/>
    </location>
</feature>
<feature type="transmembrane region" description="Helical" evidence="7">
    <location>
        <begin position="354"/>
        <end position="376"/>
    </location>
</feature>
<keyword evidence="4 7" id="KW-0812">Transmembrane</keyword>
<evidence type="ECO:0000256" key="4">
    <source>
        <dbReference type="ARBA" id="ARBA00022692"/>
    </source>
</evidence>
<evidence type="ECO:0000256" key="5">
    <source>
        <dbReference type="ARBA" id="ARBA00022989"/>
    </source>
</evidence>
<evidence type="ECO:0000256" key="1">
    <source>
        <dbReference type="ARBA" id="ARBA00004651"/>
    </source>
</evidence>
<dbReference type="InterPro" id="IPR036259">
    <property type="entry name" value="MFS_trans_sf"/>
</dbReference>
<feature type="transmembrane region" description="Helical" evidence="7">
    <location>
        <begin position="93"/>
        <end position="117"/>
    </location>
</feature>
<evidence type="ECO:0000256" key="3">
    <source>
        <dbReference type="ARBA" id="ARBA00022475"/>
    </source>
</evidence>
<reference evidence="8 9" key="1">
    <citation type="submission" date="2021-03" db="EMBL/GenBank/DDBJ databases">
        <authorList>
            <person name="So Y."/>
        </authorList>
    </citation>
    <scope>NUCLEOTIDE SEQUENCE [LARGE SCALE GENOMIC DNA]</scope>
    <source>
        <strain evidence="8 9">PWR1</strain>
    </source>
</reference>
<dbReference type="RefSeq" id="WP_209353206.1">
    <property type="nucleotide sequence ID" value="NZ_JAGIYZ010000019.1"/>
</dbReference>
<organism evidence="8 9">
    <name type="scientific">Roseomonas nitratireducens</name>
    <dbReference type="NCBI Taxonomy" id="2820810"/>
    <lineage>
        <taxon>Bacteria</taxon>
        <taxon>Pseudomonadati</taxon>
        <taxon>Pseudomonadota</taxon>
        <taxon>Alphaproteobacteria</taxon>
        <taxon>Acetobacterales</taxon>
        <taxon>Roseomonadaceae</taxon>
        <taxon>Roseomonas</taxon>
    </lineage>
</organism>
<evidence type="ECO:0000313" key="9">
    <source>
        <dbReference type="Proteomes" id="UP000680815"/>
    </source>
</evidence>
<keyword evidence="6 7" id="KW-0472">Membrane</keyword>
<evidence type="ECO:0000256" key="2">
    <source>
        <dbReference type="ARBA" id="ARBA00022448"/>
    </source>
</evidence>
<proteinExistence type="predicted"/>
<keyword evidence="3" id="KW-1003">Cell membrane</keyword>
<feature type="transmembrane region" description="Helical" evidence="7">
    <location>
        <begin position="171"/>
        <end position="197"/>
    </location>
</feature>
<evidence type="ECO:0000256" key="7">
    <source>
        <dbReference type="SAM" id="Phobius"/>
    </source>
</evidence>
<evidence type="ECO:0000256" key="6">
    <source>
        <dbReference type="ARBA" id="ARBA00023136"/>
    </source>
</evidence>
<feature type="transmembrane region" description="Helical" evidence="7">
    <location>
        <begin position="295"/>
        <end position="314"/>
    </location>
</feature>
<dbReference type="SUPFAM" id="SSF103473">
    <property type="entry name" value="MFS general substrate transporter"/>
    <property type="match status" value="1"/>
</dbReference>
<feature type="transmembrane region" description="Helical" evidence="7">
    <location>
        <begin position="266"/>
        <end position="286"/>
    </location>
</feature>
<comment type="subcellular location">
    <subcellularLocation>
        <location evidence="1">Cell membrane</location>
        <topology evidence="1">Multi-pass membrane protein</topology>
    </subcellularLocation>
</comment>
<dbReference type="Pfam" id="PF05977">
    <property type="entry name" value="MFS_3"/>
    <property type="match status" value="1"/>
</dbReference>
<feature type="transmembrane region" description="Helical" evidence="7">
    <location>
        <begin position="232"/>
        <end position="254"/>
    </location>
</feature>
<dbReference type="InterPro" id="IPR010290">
    <property type="entry name" value="TM_effector"/>
</dbReference>
<comment type="caution">
    <text evidence="8">The sequence shown here is derived from an EMBL/GenBank/DDBJ whole genome shotgun (WGS) entry which is preliminary data.</text>
</comment>
<protein>
    <submittedName>
        <fullName evidence="8">MFS transporter</fullName>
    </submittedName>
</protein>
<accession>A0ABS4AWS8</accession>
<gene>
    <name evidence="8" type="ORF">J5Y09_17960</name>
</gene>
<dbReference type="Proteomes" id="UP000680815">
    <property type="component" value="Unassembled WGS sequence"/>
</dbReference>
<sequence length="405" mass="41355">MNPPAPSPGRSPVRELLADGTFVRLWAAGGMTNSMRWVEMLVSGLFAYELTGSAFAVSLVLMSRALPMLTAGALAGAVAESLDRKRLLMAGQAATAGGAIVIAILSATGQLALWHLFLNGLLGGLVWTNELATRRRMVAEAAGPQRIVQAVAFDTMTGSTTRMVGPLAGGIFYQTVGVTTAYVIASCVYVLAFTLVMGVAHTQERRMLVARRLVADVAEALRIALSMPALRLVLGITIAMNVFGFSYTAILPAFGAIAFQASPVEIGLLAAAEPFGALLAGLAIALRRGPPPGRLAFALGSAGFLVVLCAAALAPGLPLAALLLMVGGIGTACFASLQTGLVMMQAPIEARSRILGLTTTCIGMGPLGVLVVGALADAVGPRAAIAGMAVAGVAAVAMAVAFSRK</sequence>